<dbReference type="EC" id="1.1.1.49" evidence="6"/>
<comment type="similarity">
    <text evidence="6">Belongs to the glucose-6-phosphate dehydrogenase family.</text>
</comment>
<dbReference type="Proteomes" id="UP000237423">
    <property type="component" value="Unassembled WGS sequence"/>
</dbReference>
<dbReference type="UniPathway" id="UPA00115">
    <property type="reaction ID" value="UER00408"/>
</dbReference>
<feature type="binding site" evidence="6">
    <location>
        <position position="46"/>
    </location>
    <ligand>
        <name>NADP(+)</name>
        <dbReference type="ChEBI" id="CHEBI:58349"/>
    </ligand>
</feature>
<dbReference type="GO" id="GO:0005829">
    <property type="term" value="C:cytosol"/>
    <property type="evidence" value="ECO:0007669"/>
    <property type="project" value="TreeGrafter"/>
</dbReference>
<feature type="domain" description="Glucose-6-phosphate dehydrogenase C-terminal" evidence="8">
    <location>
        <begin position="189"/>
        <end position="485"/>
    </location>
</feature>
<dbReference type="NCBIfam" id="NF009492">
    <property type="entry name" value="PRK12853.1-3"/>
    <property type="match status" value="1"/>
</dbReference>
<comment type="pathway">
    <text evidence="1 6">Carbohydrate degradation; pentose phosphate pathway; D-ribulose 5-phosphate from D-glucose 6-phosphate (oxidative stage): step 1/3.</text>
</comment>
<dbReference type="InterPro" id="IPR022675">
    <property type="entry name" value="G6P_DH_C"/>
</dbReference>
<comment type="catalytic activity">
    <reaction evidence="6">
        <text>D-glucose 6-phosphate + NADP(+) = 6-phospho-D-glucono-1,5-lactone + NADPH + H(+)</text>
        <dbReference type="Rhea" id="RHEA:15841"/>
        <dbReference type="ChEBI" id="CHEBI:15378"/>
        <dbReference type="ChEBI" id="CHEBI:57783"/>
        <dbReference type="ChEBI" id="CHEBI:57955"/>
        <dbReference type="ChEBI" id="CHEBI:58349"/>
        <dbReference type="ChEBI" id="CHEBI:61548"/>
        <dbReference type="EC" id="1.1.1.49"/>
    </reaction>
</comment>
<dbReference type="EMBL" id="PGFZ01000002">
    <property type="protein sequence ID" value="POZ52710.1"/>
    <property type="molecule type" value="Genomic_DNA"/>
</dbReference>
<comment type="caution">
    <text evidence="6">Lacks conserved residue(s) required for the propagation of feature annotation.</text>
</comment>
<dbReference type="GO" id="GO:0006006">
    <property type="term" value="P:glucose metabolic process"/>
    <property type="evidence" value="ECO:0007669"/>
    <property type="project" value="UniProtKB-KW"/>
</dbReference>
<dbReference type="PRINTS" id="PR00079">
    <property type="entry name" value="G6PDHDRGNASE"/>
</dbReference>
<keyword evidence="3 6" id="KW-0521">NADP</keyword>
<proteinExistence type="inferred from homology"/>
<feature type="binding site" evidence="6">
    <location>
        <begin position="88"/>
        <end position="89"/>
    </location>
    <ligand>
        <name>NADP(+)</name>
        <dbReference type="ChEBI" id="CHEBI:58349"/>
    </ligand>
</feature>
<dbReference type="SUPFAM" id="SSF55347">
    <property type="entry name" value="Glyceraldehyde-3-phosphate dehydrogenase-like, C-terminal domain"/>
    <property type="match status" value="1"/>
</dbReference>
<feature type="binding site" evidence="6">
    <location>
        <position position="148"/>
    </location>
    <ligand>
        <name>NADP(+)</name>
        <dbReference type="ChEBI" id="CHEBI:58349"/>
    </ligand>
</feature>
<evidence type="ECO:0000313" key="9">
    <source>
        <dbReference type="EMBL" id="POZ52710.1"/>
    </source>
</evidence>
<keyword evidence="5 6" id="KW-0119">Carbohydrate metabolism</keyword>
<dbReference type="PIRSF" id="PIRSF000110">
    <property type="entry name" value="G6PD"/>
    <property type="match status" value="1"/>
</dbReference>
<feature type="binding site" evidence="6">
    <location>
        <position position="216"/>
    </location>
    <ligand>
        <name>substrate</name>
    </ligand>
</feature>
<accession>A0A2S5CPG7</accession>
<dbReference type="HAMAP" id="MF_00966">
    <property type="entry name" value="G6PD"/>
    <property type="match status" value="1"/>
</dbReference>
<dbReference type="GO" id="GO:0004345">
    <property type="term" value="F:glucose-6-phosphate dehydrogenase activity"/>
    <property type="evidence" value="ECO:0007669"/>
    <property type="project" value="UniProtKB-UniRule"/>
</dbReference>
<feature type="binding site" evidence="6">
    <location>
        <position position="340"/>
    </location>
    <ligand>
        <name>substrate</name>
    </ligand>
</feature>
<keyword evidence="2 6" id="KW-0313">Glucose metabolism</keyword>
<dbReference type="PANTHER" id="PTHR23429">
    <property type="entry name" value="GLUCOSE-6-PHOSPHATE 1-DEHYDROGENASE G6PD"/>
    <property type="match status" value="1"/>
</dbReference>
<evidence type="ECO:0000256" key="2">
    <source>
        <dbReference type="ARBA" id="ARBA00022526"/>
    </source>
</evidence>
<dbReference type="Pfam" id="PF02781">
    <property type="entry name" value="G6PD_C"/>
    <property type="match status" value="1"/>
</dbReference>
<evidence type="ECO:0000256" key="1">
    <source>
        <dbReference type="ARBA" id="ARBA00004937"/>
    </source>
</evidence>
<feature type="binding site" evidence="6">
    <location>
        <begin position="12"/>
        <end position="19"/>
    </location>
    <ligand>
        <name>NADP(+)</name>
        <dbReference type="ChEBI" id="CHEBI:58349"/>
    </ligand>
</feature>
<evidence type="ECO:0000256" key="6">
    <source>
        <dbReference type="HAMAP-Rule" id="MF_00966"/>
    </source>
</evidence>
<dbReference type="Gene3D" id="3.30.360.10">
    <property type="entry name" value="Dihydrodipicolinate Reductase, domain 2"/>
    <property type="match status" value="1"/>
</dbReference>
<protein>
    <recommendedName>
        <fullName evidence="6">Glucose-6-phosphate 1-dehydrogenase</fullName>
        <shortName evidence="6">G6PD</shortName>
        <ecNumber evidence="6">1.1.1.49</ecNumber>
    </recommendedName>
</protein>
<comment type="caution">
    <text evidence="9">The sequence shown here is derived from an EMBL/GenBank/DDBJ whole genome shotgun (WGS) entry which is preliminary data.</text>
</comment>
<feature type="binding site" evidence="6">
    <location>
        <position position="178"/>
    </location>
    <ligand>
        <name>substrate</name>
    </ligand>
</feature>
<feature type="domain" description="Glucose-6-phosphate dehydrogenase NAD-binding" evidence="7">
    <location>
        <begin position="9"/>
        <end position="187"/>
    </location>
</feature>
<dbReference type="SUPFAM" id="SSF51735">
    <property type="entry name" value="NAD(P)-binding Rossmann-fold domains"/>
    <property type="match status" value="1"/>
</dbReference>
<dbReference type="InterPro" id="IPR022674">
    <property type="entry name" value="G6P_DH_NAD-bd"/>
</dbReference>
<organism evidence="9 10">
    <name type="scientific">Methylovulum psychrotolerans</name>
    <dbReference type="NCBI Taxonomy" id="1704499"/>
    <lineage>
        <taxon>Bacteria</taxon>
        <taxon>Pseudomonadati</taxon>
        <taxon>Pseudomonadota</taxon>
        <taxon>Gammaproteobacteria</taxon>
        <taxon>Methylococcales</taxon>
        <taxon>Methylococcaceae</taxon>
        <taxon>Methylovulum</taxon>
    </lineage>
</organism>
<dbReference type="GO" id="GO:0009051">
    <property type="term" value="P:pentose-phosphate shunt, oxidative branch"/>
    <property type="evidence" value="ECO:0007669"/>
    <property type="project" value="TreeGrafter"/>
</dbReference>
<feature type="binding site" evidence="6">
    <location>
        <position position="235"/>
    </location>
    <ligand>
        <name>substrate</name>
    </ligand>
</feature>
<sequence length="493" mass="56831">MKAEPCTYVIFGATGNLSRIKLMPALYRLDAAGRLPEGTRIMAMGRRPWDQQKWRQEVQDMVQAKAKDDFDEAVFQRFSDRLYYHQGDISQADCYSGLAQTLADKAFSQNIAFYLSISPADFGPVMSMLSTNDLFNEESGWRRVIIEKPFGYDLESAQALQKRISHYLSEEQIYRIDHYLGKGMVQNVLVFRFANVMLEPLWNRNYIDHIQITHSESIGIDSRGDYYDGAGALRDMLQSHLLQLLTLVTMEPPVSMEAESLRDEKVKVLKSIRPISKEAVHAQAFRGQYAKGMVNNEKVKGYLDEANIPQSSTTETYASMKLYIDNWRWRGVPFYMRTGKRMAKAQSTISICFRHPPLQFFRDTNVQCMNPNWVLLGIQPEECIRIEMTVKEPGLEMSTRTSSLDASFRNQDEKAVDAYEDLLLDVLKGDRSLFLRFDEVEYAWRIVDPILQSWAVERDYIATYPAGSWGPEDSRLFDKESQSWRSSLTPECK</sequence>
<reference evidence="9 10" key="1">
    <citation type="submission" date="2017-11" db="EMBL/GenBank/DDBJ databases">
        <title>Draft Genome Sequence of Methylobacter psychrotolerans Sph1T, an Obligate Methanotroph from Low-Temperature Environments.</title>
        <authorList>
            <person name="Oshkin I.Y."/>
            <person name="Miroshnikov K."/>
            <person name="Belova S.E."/>
            <person name="Korzhenkov A."/>
            <person name="Toshchakov S.V."/>
            <person name="Dedysh S.N."/>
        </authorList>
    </citation>
    <scope>NUCLEOTIDE SEQUENCE [LARGE SCALE GENOMIC DNA]</scope>
    <source>
        <strain evidence="9 10">Sph1</strain>
    </source>
</reference>
<dbReference type="Pfam" id="PF00479">
    <property type="entry name" value="G6PD_N"/>
    <property type="match status" value="1"/>
</dbReference>
<dbReference type="InterPro" id="IPR036291">
    <property type="entry name" value="NAD(P)-bd_dom_sf"/>
</dbReference>
<evidence type="ECO:0000259" key="8">
    <source>
        <dbReference type="Pfam" id="PF02781"/>
    </source>
</evidence>
<gene>
    <name evidence="6" type="primary">zwf</name>
    <name evidence="9" type="ORF">AADEFJLK_01317</name>
</gene>
<keyword evidence="4 6" id="KW-0560">Oxidoreductase</keyword>
<evidence type="ECO:0000313" key="10">
    <source>
        <dbReference type="Proteomes" id="UP000237423"/>
    </source>
</evidence>
<dbReference type="InterPro" id="IPR001282">
    <property type="entry name" value="G6P_DH"/>
</dbReference>
<dbReference type="GO" id="GO:0050661">
    <property type="term" value="F:NADP binding"/>
    <property type="evidence" value="ECO:0007669"/>
    <property type="project" value="UniProtKB-UniRule"/>
</dbReference>
<dbReference type="NCBIfam" id="TIGR00871">
    <property type="entry name" value="zwf"/>
    <property type="match status" value="1"/>
</dbReference>
<comment type="function">
    <text evidence="6">Catalyzes the oxidation of glucose 6-phosphate to 6-phosphogluconolactone.</text>
</comment>
<dbReference type="Gene3D" id="3.40.50.720">
    <property type="entry name" value="NAD(P)-binding Rossmann-like Domain"/>
    <property type="match status" value="1"/>
</dbReference>
<evidence type="ECO:0000259" key="7">
    <source>
        <dbReference type="Pfam" id="PF00479"/>
    </source>
</evidence>
<evidence type="ECO:0000256" key="3">
    <source>
        <dbReference type="ARBA" id="ARBA00022857"/>
    </source>
</evidence>
<dbReference type="RefSeq" id="WP_103973715.1">
    <property type="nucleotide sequence ID" value="NZ_PGFZ01000002.1"/>
</dbReference>
<evidence type="ECO:0000256" key="5">
    <source>
        <dbReference type="ARBA" id="ARBA00023277"/>
    </source>
</evidence>
<name>A0A2S5CPG7_9GAMM</name>
<dbReference type="AlphaFoldDB" id="A0A2S5CPG7"/>
<evidence type="ECO:0000256" key="4">
    <source>
        <dbReference type="ARBA" id="ARBA00023002"/>
    </source>
</evidence>
<dbReference type="PANTHER" id="PTHR23429:SF0">
    <property type="entry name" value="GLUCOSE-6-PHOSPHATE 1-DEHYDROGENASE"/>
    <property type="match status" value="1"/>
</dbReference>
<feature type="active site" description="Proton acceptor" evidence="6">
    <location>
        <position position="240"/>
    </location>
</feature>
<feature type="binding site" evidence="6">
    <location>
        <position position="182"/>
    </location>
    <ligand>
        <name>substrate</name>
    </ligand>
</feature>